<evidence type="ECO:0008006" key="3">
    <source>
        <dbReference type="Google" id="ProtNLM"/>
    </source>
</evidence>
<evidence type="ECO:0000313" key="2">
    <source>
        <dbReference type="Proteomes" id="UP001201812"/>
    </source>
</evidence>
<sequence length="326" mass="38046">MPLTLYFGLKLNILALFNRAELSRISQTNRCFNAIIEKHFASSPLYILNYIQYSNGVWKWSDAPDITQNADILDAAALPMSDSQIAQLSTSKFLRFRLSDFLFGELSNLKVIMISVFRLRNTSIVLKMASFLLRSYFNFKQRKALKVLKAHKHLWEGYRLKLHTIEFWFSKEFLNLVSTSHYLRLWIPGSVDMLPQLLLGNCKHIILNSITDLSSDQLSAKPLPMDDINNFLFHNSCRSYQNGLCIPFNLIVFANYLPEYCQEITDSIKQKFLETPHPSEFSFGIFHRGEIYWPHAQEWVLSHPHDNKELSFKIFDIYFSFTCSNE</sequence>
<name>A0AAD4R143_9BILA</name>
<keyword evidence="2" id="KW-1185">Reference proteome</keyword>
<reference evidence="1" key="1">
    <citation type="submission" date="2022-01" db="EMBL/GenBank/DDBJ databases">
        <title>Genome Sequence Resource for Two Populations of Ditylenchus destructor, the Migratory Endoparasitic Phytonematode.</title>
        <authorList>
            <person name="Zhang H."/>
            <person name="Lin R."/>
            <person name="Xie B."/>
        </authorList>
    </citation>
    <scope>NUCLEOTIDE SEQUENCE</scope>
    <source>
        <strain evidence="1">BazhouSP</strain>
    </source>
</reference>
<protein>
    <recommendedName>
        <fullName evidence="3">F-box domain-containing protein</fullName>
    </recommendedName>
</protein>
<accession>A0AAD4R143</accession>
<comment type="caution">
    <text evidence="1">The sequence shown here is derived from an EMBL/GenBank/DDBJ whole genome shotgun (WGS) entry which is preliminary data.</text>
</comment>
<evidence type="ECO:0000313" key="1">
    <source>
        <dbReference type="EMBL" id="KAI1702830.1"/>
    </source>
</evidence>
<gene>
    <name evidence="1" type="ORF">DdX_15258</name>
</gene>
<dbReference type="AlphaFoldDB" id="A0AAD4R143"/>
<dbReference type="EMBL" id="JAKKPZ010000092">
    <property type="protein sequence ID" value="KAI1702830.1"/>
    <property type="molecule type" value="Genomic_DNA"/>
</dbReference>
<proteinExistence type="predicted"/>
<dbReference type="Proteomes" id="UP001201812">
    <property type="component" value="Unassembled WGS sequence"/>
</dbReference>
<organism evidence="1 2">
    <name type="scientific">Ditylenchus destructor</name>
    <dbReference type="NCBI Taxonomy" id="166010"/>
    <lineage>
        <taxon>Eukaryota</taxon>
        <taxon>Metazoa</taxon>
        <taxon>Ecdysozoa</taxon>
        <taxon>Nematoda</taxon>
        <taxon>Chromadorea</taxon>
        <taxon>Rhabditida</taxon>
        <taxon>Tylenchina</taxon>
        <taxon>Tylenchomorpha</taxon>
        <taxon>Sphaerularioidea</taxon>
        <taxon>Anguinidae</taxon>
        <taxon>Anguininae</taxon>
        <taxon>Ditylenchus</taxon>
    </lineage>
</organism>